<comment type="caution">
    <text evidence="1">The sequence shown here is derived from an EMBL/GenBank/DDBJ whole genome shotgun (WGS) entry which is preliminary data.</text>
</comment>
<name>A0A3D8I2C5_9HELI</name>
<organism evidence="1 2">
    <name type="scientific">Helicobacter marmotae</name>
    <dbReference type="NCBI Taxonomy" id="152490"/>
    <lineage>
        <taxon>Bacteria</taxon>
        <taxon>Pseudomonadati</taxon>
        <taxon>Campylobacterota</taxon>
        <taxon>Epsilonproteobacteria</taxon>
        <taxon>Campylobacterales</taxon>
        <taxon>Helicobacteraceae</taxon>
        <taxon>Helicobacter</taxon>
    </lineage>
</organism>
<dbReference type="OrthoDB" id="5320060at2"/>
<gene>
    <name evidence="1" type="ORF">CQA63_07645</name>
</gene>
<keyword evidence="2" id="KW-1185">Reference proteome</keyword>
<evidence type="ECO:0000313" key="2">
    <source>
        <dbReference type="Proteomes" id="UP000256599"/>
    </source>
</evidence>
<sequence>MNHNRFFLYIFMCFTLTLYGAEIDTNPDKRGWHIELRRIATNISSTSIEGQDKYASFADSRISGDSQLLTQAYFDLGYDFYAPRHVVFNSILAEYGRTTLARGNERITNTTLDRILISTDYTHRIWYIPSFAGGFEIGPFLQATYQSGFENRRQITRLNAGIKLFDGIYLKDFHINIFNEKDFARSTESENYGWESGIKIEYKINKDSKFYYYTNLRHYLHSSAPDTYNPLYQLEMEMRVDTKLYRNLSIAPFIKYYLLQGRYIQEQGSNLFVGFSLSFGYVFVDGTKRSEQARL</sequence>
<proteinExistence type="predicted"/>
<reference evidence="1 2" key="1">
    <citation type="submission" date="2018-04" db="EMBL/GenBank/DDBJ databases">
        <title>Novel Campyloabacter and Helicobacter Species and Strains.</title>
        <authorList>
            <person name="Mannion A.J."/>
            <person name="Shen Z."/>
            <person name="Fox J.G."/>
        </authorList>
    </citation>
    <scope>NUCLEOTIDE SEQUENCE [LARGE SCALE GENOMIC DNA]</scope>
    <source>
        <strain evidence="1 2">MIT 98-6070</strain>
    </source>
</reference>
<dbReference type="Proteomes" id="UP000256599">
    <property type="component" value="Unassembled WGS sequence"/>
</dbReference>
<evidence type="ECO:0000313" key="1">
    <source>
        <dbReference type="EMBL" id="RDU59235.1"/>
    </source>
</evidence>
<dbReference type="AlphaFoldDB" id="A0A3D8I2C5"/>
<accession>A0A3D8I2C5</accession>
<dbReference type="EMBL" id="NXLR01000016">
    <property type="protein sequence ID" value="RDU59235.1"/>
    <property type="molecule type" value="Genomic_DNA"/>
</dbReference>
<protein>
    <submittedName>
        <fullName evidence="1">Uncharacterized protein</fullName>
    </submittedName>
</protein>